<dbReference type="FunFam" id="3.30.559.10:FF:000007">
    <property type="entry name" value="Dihydrolipoamide acetyltransferase component of pyruvate dehydrogenase complex"/>
    <property type="match status" value="1"/>
</dbReference>
<dbReference type="GO" id="GO:0033512">
    <property type="term" value="P:L-lysine catabolic process to acetyl-CoA via saccharopine"/>
    <property type="evidence" value="ECO:0007669"/>
    <property type="project" value="UniProtKB-UniRule"/>
</dbReference>
<keyword evidence="10 12" id="KW-0012">Acyltransferase</keyword>
<accession>A0A1H9UJX1</accession>
<comment type="cofactor">
    <cofactor evidence="1">
        <name>(R)-lipoate</name>
        <dbReference type="ChEBI" id="CHEBI:83088"/>
    </cofactor>
</comment>
<dbReference type="RefSeq" id="WP_092827905.1">
    <property type="nucleotide sequence ID" value="NZ_FOGS01000007.1"/>
</dbReference>
<dbReference type="Gene3D" id="3.30.559.10">
    <property type="entry name" value="Chloramphenicol acetyltransferase-like domain"/>
    <property type="match status" value="1"/>
</dbReference>
<proteinExistence type="inferred from homology"/>
<dbReference type="NCBIfam" id="TIGR01347">
    <property type="entry name" value="sucB"/>
    <property type="match status" value="1"/>
</dbReference>
<evidence type="ECO:0000259" key="15">
    <source>
        <dbReference type="PROSITE" id="PS51826"/>
    </source>
</evidence>
<evidence type="ECO:0000256" key="3">
    <source>
        <dbReference type="ARBA" id="ARBA00005145"/>
    </source>
</evidence>
<comment type="similarity">
    <text evidence="4 12">Belongs to the 2-oxoacid dehydrogenase family.</text>
</comment>
<feature type="domain" description="Peripheral subunit-binding (PSBD)" evidence="15">
    <location>
        <begin position="232"/>
        <end position="269"/>
    </location>
</feature>
<dbReference type="PANTHER" id="PTHR43416">
    <property type="entry name" value="DIHYDROLIPOYLLYSINE-RESIDUE SUCCINYLTRANSFERASE COMPONENT OF 2-OXOGLUTARATE DEHYDROGENASE COMPLEX, MITOCHONDRIAL-RELATED"/>
    <property type="match status" value="1"/>
</dbReference>
<dbReference type="InterPro" id="IPR036625">
    <property type="entry name" value="E3-bd_dom_sf"/>
</dbReference>
<dbReference type="Proteomes" id="UP000198505">
    <property type="component" value="Unassembled WGS sequence"/>
</dbReference>
<dbReference type="AlphaFoldDB" id="A0A1H9UJX1"/>
<dbReference type="Pfam" id="PF02817">
    <property type="entry name" value="E3_binding"/>
    <property type="match status" value="1"/>
</dbReference>
<evidence type="ECO:0000313" key="16">
    <source>
        <dbReference type="EMBL" id="SES09830.1"/>
    </source>
</evidence>
<dbReference type="PROSITE" id="PS00189">
    <property type="entry name" value="LIPOYL"/>
    <property type="match status" value="2"/>
</dbReference>
<dbReference type="GO" id="GO:0005829">
    <property type="term" value="C:cytosol"/>
    <property type="evidence" value="ECO:0007669"/>
    <property type="project" value="TreeGrafter"/>
</dbReference>
<dbReference type="Gene3D" id="2.40.50.100">
    <property type="match status" value="2"/>
</dbReference>
<feature type="domain" description="Lipoyl-binding" evidence="14">
    <location>
        <begin position="123"/>
        <end position="198"/>
    </location>
</feature>
<sequence length="532" mass="56395">MATEIKAPTFPESVAEGTVAAWHKKPGDSVERDELIVEIETDKVVLEVVAPEAGTLTDVMADEGDTVESEQVLGKIGEGEASGDSSKKEAASSDDDSAEKASEDKSSDDKQDAPKKASGGGKQHEVKAPSFPESVQEGTVATWHKKVGEAVKRDEVLADIETDKVVLEVVAPADGALAEIKAEEGSQVESEAVLATFTEGAGGESSGGDDAKPAKDDSSDDDSADEKVGDKILAPAARKMVAEHDLDVAKIEGTGKGGRILKEDVQKAVKSGSAKKASGGAAAAPKGAAAAATTTAVEGERPEKRVPMSRLRQTIAKRLVEAQQTAAMLTTYNEVDMTAVMELRAQYKDTFLKAHDTKLGFMGFFVKAASEALKRFPDVNASIDGTDIVYHGYQDIGVAVSTPRGLVVPVLRDTDSMKIADVEKSIVDFGKRARDGKLGIDEMQGGTFTITNGGIFGSLMSTPIINPPQTAILGMHKIQERPMAVNGKVEIRPMMYLAVSYDHRMIDGKDAVQFLVTIKELLEDPARLLLDV</sequence>
<evidence type="ECO:0000256" key="13">
    <source>
        <dbReference type="SAM" id="MobiDB-lite"/>
    </source>
</evidence>
<reference evidence="17" key="1">
    <citation type="submission" date="2016-10" db="EMBL/GenBank/DDBJ databases">
        <authorList>
            <person name="Varghese N."/>
            <person name="Submissions S."/>
        </authorList>
    </citation>
    <scope>NUCLEOTIDE SEQUENCE [LARGE SCALE GENOMIC DNA]</scope>
    <source>
        <strain evidence="17">CGMCC 1.6495</strain>
    </source>
</reference>
<dbReference type="PANTHER" id="PTHR43416:SF5">
    <property type="entry name" value="DIHYDROLIPOYLLYSINE-RESIDUE SUCCINYLTRANSFERASE COMPONENT OF 2-OXOGLUTARATE DEHYDROGENASE COMPLEX, MITOCHONDRIAL"/>
    <property type="match status" value="1"/>
</dbReference>
<feature type="region of interest" description="Disordered" evidence="13">
    <location>
        <begin position="196"/>
        <end position="228"/>
    </location>
</feature>
<dbReference type="InterPro" id="IPR011053">
    <property type="entry name" value="Single_hybrid_motif"/>
</dbReference>
<evidence type="ECO:0000259" key="14">
    <source>
        <dbReference type="PROSITE" id="PS50968"/>
    </source>
</evidence>
<evidence type="ECO:0000313" key="17">
    <source>
        <dbReference type="Proteomes" id="UP000198505"/>
    </source>
</evidence>
<dbReference type="InterPro" id="IPR004167">
    <property type="entry name" value="PSBD"/>
</dbReference>
<evidence type="ECO:0000256" key="6">
    <source>
        <dbReference type="ARBA" id="ARBA00019511"/>
    </source>
</evidence>
<dbReference type="SUPFAM" id="SSF47005">
    <property type="entry name" value="Peripheral subunit-binding domain of 2-oxo acid dehydrogenase complex"/>
    <property type="match status" value="1"/>
</dbReference>
<evidence type="ECO:0000256" key="11">
    <source>
        <dbReference type="ARBA" id="ARBA00052761"/>
    </source>
</evidence>
<evidence type="ECO:0000256" key="9">
    <source>
        <dbReference type="ARBA" id="ARBA00022823"/>
    </source>
</evidence>
<evidence type="ECO:0000256" key="1">
    <source>
        <dbReference type="ARBA" id="ARBA00001938"/>
    </source>
</evidence>
<dbReference type="UniPathway" id="UPA00868">
    <property type="reaction ID" value="UER00840"/>
</dbReference>
<keyword evidence="17" id="KW-1185">Reference proteome</keyword>
<dbReference type="InterPro" id="IPR000089">
    <property type="entry name" value="Biotin_lipoyl"/>
</dbReference>
<comment type="function">
    <text evidence="2 12">E2 component of the 2-oxoglutarate dehydrogenase (OGDH) complex which catalyzes the second step in the conversion of 2-oxoglutarate to succinyl-CoA and CO(2).</text>
</comment>
<dbReference type="InterPro" id="IPR003016">
    <property type="entry name" value="2-oxoA_DH_lipoyl-BS"/>
</dbReference>
<keyword evidence="8 12" id="KW-0808">Transferase</keyword>
<dbReference type="CDD" id="cd06849">
    <property type="entry name" value="lipoyl_domain"/>
    <property type="match status" value="2"/>
</dbReference>
<feature type="compositionally biased region" description="Low complexity" evidence="13">
    <location>
        <begin position="273"/>
        <end position="296"/>
    </location>
</feature>
<dbReference type="PROSITE" id="PS50968">
    <property type="entry name" value="BIOTINYL_LIPOYL"/>
    <property type="match status" value="2"/>
</dbReference>
<dbReference type="PROSITE" id="PS51826">
    <property type="entry name" value="PSBD"/>
    <property type="match status" value="1"/>
</dbReference>
<dbReference type="Pfam" id="PF00364">
    <property type="entry name" value="Biotin_lipoyl"/>
    <property type="match status" value="2"/>
</dbReference>
<evidence type="ECO:0000256" key="4">
    <source>
        <dbReference type="ARBA" id="ARBA00007317"/>
    </source>
</evidence>
<comment type="catalytic activity">
    <reaction evidence="11 12">
        <text>N(6)-[(R)-dihydrolipoyl]-L-lysyl-[protein] + succinyl-CoA = N(6)-[(R)-S(8)-succinyldihydrolipoyl]-L-lysyl-[protein] + CoA</text>
        <dbReference type="Rhea" id="RHEA:15213"/>
        <dbReference type="Rhea" id="RHEA-COMP:10475"/>
        <dbReference type="Rhea" id="RHEA-COMP:20092"/>
        <dbReference type="ChEBI" id="CHEBI:57287"/>
        <dbReference type="ChEBI" id="CHEBI:57292"/>
        <dbReference type="ChEBI" id="CHEBI:83100"/>
        <dbReference type="ChEBI" id="CHEBI:83120"/>
        <dbReference type="EC" id="2.3.1.61"/>
    </reaction>
</comment>
<feature type="region of interest" description="Disordered" evidence="13">
    <location>
        <begin position="273"/>
        <end position="306"/>
    </location>
</feature>
<dbReference type="EC" id="2.3.1.61" evidence="5 12"/>
<dbReference type="Pfam" id="PF00198">
    <property type="entry name" value="2-oxoacid_dh"/>
    <property type="match status" value="1"/>
</dbReference>
<keyword evidence="7 12" id="KW-0816">Tricarboxylic acid cycle</keyword>
<dbReference type="EMBL" id="FOGS01000007">
    <property type="protein sequence ID" value="SES09830.1"/>
    <property type="molecule type" value="Genomic_DNA"/>
</dbReference>
<feature type="domain" description="Lipoyl-binding" evidence="14">
    <location>
        <begin position="2"/>
        <end position="77"/>
    </location>
</feature>
<name>A0A1H9UJX1_9GAMM</name>
<feature type="compositionally biased region" description="Basic and acidic residues" evidence="13">
    <location>
        <begin position="98"/>
        <end position="115"/>
    </location>
</feature>
<organism evidence="16 17">
    <name type="scientific">Vreelandella subterranea</name>
    <dbReference type="NCBI Taxonomy" id="416874"/>
    <lineage>
        <taxon>Bacteria</taxon>
        <taxon>Pseudomonadati</taxon>
        <taxon>Pseudomonadota</taxon>
        <taxon>Gammaproteobacteria</taxon>
        <taxon>Oceanospirillales</taxon>
        <taxon>Halomonadaceae</taxon>
        <taxon>Vreelandella</taxon>
    </lineage>
</organism>
<keyword evidence="9 12" id="KW-0450">Lipoyl</keyword>
<dbReference type="STRING" id="416874.SAMN04487958_10747"/>
<dbReference type="GO" id="GO:0004149">
    <property type="term" value="F:dihydrolipoyllysine-residue succinyltransferase activity"/>
    <property type="evidence" value="ECO:0007669"/>
    <property type="project" value="UniProtKB-UniRule"/>
</dbReference>
<comment type="pathway">
    <text evidence="3 12">Amino-acid degradation; L-lysine degradation via saccharopine pathway; glutaryl-CoA from L-lysine: step 6/6.</text>
</comment>
<evidence type="ECO:0000256" key="5">
    <source>
        <dbReference type="ARBA" id="ARBA00012945"/>
    </source>
</evidence>
<dbReference type="Gene3D" id="4.10.320.10">
    <property type="entry name" value="E3-binding domain"/>
    <property type="match status" value="1"/>
</dbReference>
<feature type="region of interest" description="Disordered" evidence="13">
    <location>
        <begin position="53"/>
        <end position="140"/>
    </location>
</feature>
<dbReference type="GO" id="GO:0006099">
    <property type="term" value="P:tricarboxylic acid cycle"/>
    <property type="evidence" value="ECO:0007669"/>
    <property type="project" value="UniProtKB-UniRule"/>
</dbReference>
<dbReference type="SUPFAM" id="SSF51230">
    <property type="entry name" value="Single hybrid motif"/>
    <property type="match status" value="2"/>
</dbReference>
<dbReference type="GO" id="GO:0045252">
    <property type="term" value="C:oxoglutarate dehydrogenase complex"/>
    <property type="evidence" value="ECO:0007669"/>
    <property type="project" value="UniProtKB-UniRule"/>
</dbReference>
<dbReference type="InterPro" id="IPR050537">
    <property type="entry name" value="2-oxoacid_dehydrogenase"/>
</dbReference>
<evidence type="ECO:0000256" key="12">
    <source>
        <dbReference type="RuleBase" id="RU361138"/>
    </source>
</evidence>
<dbReference type="SUPFAM" id="SSF52777">
    <property type="entry name" value="CoA-dependent acyltransferases"/>
    <property type="match status" value="1"/>
</dbReference>
<protein>
    <recommendedName>
        <fullName evidence="6 12">Dihydrolipoyllysine-residue succinyltransferase component of 2-oxoglutarate dehydrogenase complex</fullName>
        <ecNumber evidence="5 12">2.3.1.61</ecNumber>
    </recommendedName>
    <alternativeName>
        <fullName evidence="12">2-oxoglutarate dehydrogenase complex component E2</fullName>
    </alternativeName>
</protein>
<gene>
    <name evidence="16" type="ORF">SAMN04487958_10747</name>
</gene>
<dbReference type="InterPro" id="IPR001078">
    <property type="entry name" value="2-oxoacid_DH_actylTfrase"/>
</dbReference>
<dbReference type="InterPro" id="IPR006255">
    <property type="entry name" value="SucB"/>
</dbReference>
<dbReference type="NCBIfam" id="NF004309">
    <property type="entry name" value="PRK05704.1"/>
    <property type="match status" value="1"/>
</dbReference>
<evidence type="ECO:0000256" key="10">
    <source>
        <dbReference type="ARBA" id="ARBA00023315"/>
    </source>
</evidence>
<evidence type="ECO:0000256" key="2">
    <source>
        <dbReference type="ARBA" id="ARBA00004052"/>
    </source>
</evidence>
<dbReference type="InterPro" id="IPR023213">
    <property type="entry name" value="CAT-like_dom_sf"/>
</dbReference>
<evidence type="ECO:0000256" key="7">
    <source>
        <dbReference type="ARBA" id="ARBA00022532"/>
    </source>
</evidence>
<evidence type="ECO:0000256" key="8">
    <source>
        <dbReference type="ARBA" id="ARBA00022679"/>
    </source>
</evidence>